<dbReference type="AlphaFoldDB" id="A0A517PU37"/>
<dbReference type="Proteomes" id="UP000320421">
    <property type="component" value="Chromosome"/>
</dbReference>
<protein>
    <submittedName>
        <fullName evidence="3">Type II secretion system protein G</fullName>
    </submittedName>
</protein>
<dbReference type="InterPro" id="IPR011453">
    <property type="entry name" value="DUF1559"/>
</dbReference>
<evidence type="ECO:0000259" key="2">
    <source>
        <dbReference type="Pfam" id="PF07596"/>
    </source>
</evidence>
<dbReference type="NCBIfam" id="TIGR02532">
    <property type="entry name" value="IV_pilin_GFxxxE"/>
    <property type="match status" value="1"/>
</dbReference>
<dbReference type="Pfam" id="PF07596">
    <property type="entry name" value="SBP_bac_10"/>
    <property type="match status" value="1"/>
</dbReference>
<dbReference type="EMBL" id="CP036266">
    <property type="protein sequence ID" value="QDT22886.1"/>
    <property type="molecule type" value="Genomic_DNA"/>
</dbReference>
<keyword evidence="1" id="KW-0472">Membrane</keyword>
<sequence>MEKVLLKKKRGFTLIELLVVIAIIAILIALLLPAVQQAREAARRSQCKNNLKQIGLALHNYHDNFQCFPPGDIRRTYGSGVTSWTTSQLGWIPRILPFLDQAPLYNQINWEMEHGVSAAPNSNIRREKLPVLRCPSDSSRQPDGNYAPTNYMACRSLALTSDTAVSNITGSNQDVNSMFRMNNSVRIRDVEDGTTNTMMVSETFASAPMCSELPTNNSCAATCATVYGSNTTGSQQGYSWFYASLYQSHYYCTVYTPNSKIPDCGAGSSSTNALLSARSKHVGGVHVLLADGSIRFASDNVDINIWRNLGNYNDANVLGEW</sequence>
<proteinExistence type="predicted"/>
<accession>A0A517PU37</accession>
<reference evidence="3 4" key="1">
    <citation type="submission" date="2019-02" db="EMBL/GenBank/DDBJ databases">
        <title>Deep-cultivation of Planctomycetes and their phenomic and genomic characterization uncovers novel biology.</title>
        <authorList>
            <person name="Wiegand S."/>
            <person name="Jogler M."/>
            <person name="Boedeker C."/>
            <person name="Pinto D."/>
            <person name="Vollmers J."/>
            <person name="Rivas-Marin E."/>
            <person name="Kohn T."/>
            <person name="Peeters S.H."/>
            <person name="Heuer A."/>
            <person name="Rast P."/>
            <person name="Oberbeckmann S."/>
            <person name="Bunk B."/>
            <person name="Jeske O."/>
            <person name="Meyerdierks A."/>
            <person name="Storesund J.E."/>
            <person name="Kallscheuer N."/>
            <person name="Luecker S."/>
            <person name="Lage O.M."/>
            <person name="Pohl T."/>
            <person name="Merkel B.J."/>
            <person name="Hornburger P."/>
            <person name="Mueller R.-W."/>
            <person name="Bruemmer F."/>
            <person name="Labrenz M."/>
            <person name="Spormann A.M."/>
            <person name="Op den Camp H."/>
            <person name="Overmann J."/>
            <person name="Amann R."/>
            <person name="Jetten M.S.M."/>
            <person name="Mascher T."/>
            <person name="Medema M.H."/>
            <person name="Devos D.P."/>
            <person name="Kaster A.-K."/>
            <person name="Ovreas L."/>
            <person name="Rohde M."/>
            <person name="Galperin M.Y."/>
            <person name="Jogler C."/>
        </authorList>
    </citation>
    <scope>NUCLEOTIDE SEQUENCE [LARGE SCALE GENOMIC DNA]</scope>
    <source>
        <strain evidence="3 4">HG66A1</strain>
    </source>
</reference>
<dbReference type="InterPro" id="IPR012902">
    <property type="entry name" value="N_methyl_site"/>
</dbReference>
<keyword evidence="1" id="KW-1133">Transmembrane helix</keyword>
<dbReference type="InterPro" id="IPR045584">
    <property type="entry name" value="Pilin-like"/>
</dbReference>
<gene>
    <name evidence="3" type="primary">xcpT_43</name>
    <name evidence="3" type="ORF">HG66A1_46970</name>
</gene>
<organism evidence="3 4">
    <name type="scientific">Gimesia chilikensis</name>
    <dbReference type="NCBI Taxonomy" id="2605989"/>
    <lineage>
        <taxon>Bacteria</taxon>
        <taxon>Pseudomonadati</taxon>
        <taxon>Planctomycetota</taxon>
        <taxon>Planctomycetia</taxon>
        <taxon>Planctomycetales</taxon>
        <taxon>Planctomycetaceae</taxon>
        <taxon>Gimesia</taxon>
    </lineage>
</organism>
<dbReference type="OrthoDB" id="264135at2"/>
<keyword evidence="1" id="KW-0812">Transmembrane</keyword>
<evidence type="ECO:0000256" key="1">
    <source>
        <dbReference type="SAM" id="Phobius"/>
    </source>
</evidence>
<dbReference type="InterPro" id="IPR027558">
    <property type="entry name" value="Pre_pil_HX9DG_C"/>
</dbReference>
<feature type="transmembrane region" description="Helical" evidence="1">
    <location>
        <begin position="12"/>
        <end position="35"/>
    </location>
</feature>
<dbReference type="SUPFAM" id="SSF54523">
    <property type="entry name" value="Pili subunits"/>
    <property type="match status" value="1"/>
</dbReference>
<dbReference type="PROSITE" id="PS00409">
    <property type="entry name" value="PROKAR_NTER_METHYL"/>
    <property type="match status" value="1"/>
</dbReference>
<dbReference type="Pfam" id="PF07963">
    <property type="entry name" value="N_methyl"/>
    <property type="match status" value="1"/>
</dbReference>
<dbReference type="NCBIfam" id="TIGR04294">
    <property type="entry name" value="pre_pil_HX9DG"/>
    <property type="match status" value="1"/>
</dbReference>
<dbReference type="RefSeq" id="WP_145189460.1">
    <property type="nucleotide sequence ID" value="NZ_CP036266.1"/>
</dbReference>
<evidence type="ECO:0000313" key="4">
    <source>
        <dbReference type="Proteomes" id="UP000320421"/>
    </source>
</evidence>
<keyword evidence="4" id="KW-1185">Reference proteome</keyword>
<dbReference type="PANTHER" id="PTHR30093">
    <property type="entry name" value="GENERAL SECRETION PATHWAY PROTEIN G"/>
    <property type="match status" value="1"/>
</dbReference>
<evidence type="ECO:0000313" key="3">
    <source>
        <dbReference type="EMBL" id="QDT22886.1"/>
    </source>
</evidence>
<name>A0A517PU37_9PLAN</name>
<dbReference type="Gene3D" id="3.30.700.10">
    <property type="entry name" value="Glycoprotein, Type 4 Pilin"/>
    <property type="match status" value="1"/>
</dbReference>
<dbReference type="PANTHER" id="PTHR30093:SF2">
    <property type="entry name" value="TYPE II SECRETION SYSTEM PROTEIN H"/>
    <property type="match status" value="1"/>
</dbReference>
<feature type="domain" description="DUF1559" evidence="2">
    <location>
        <begin position="36"/>
        <end position="303"/>
    </location>
</feature>